<feature type="binding site" evidence="13">
    <location>
        <position position="204"/>
    </location>
    <ligand>
        <name>Zn(2+)</name>
        <dbReference type="ChEBI" id="CHEBI:29105"/>
        <label>1</label>
    </ligand>
</feature>
<keyword evidence="8 12" id="KW-0862">Zinc</keyword>
<evidence type="ECO:0000256" key="6">
    <source>
        <dbReference type="ARBA" id="ARBA00022691"/>
    </source>
</evidence>
<keyword evidence="10 12" id="KW-0539">Nucleus</keyword>
<dbReference type="PROSITE" id="PS50013">
    <property type="entry name" value="CHROMO_2"/>
    <property type="match status" value="1"/>
</dbReference>
<dbReference type="SMART" id="SM00508">
    <property type="entry name" value="PostSET"/>
    <property type="match status" value="1"/>
</dbReference>
<dbReference type="CDD" id="cd10542">
    <property type="entry name" value="SET_SUV39H"/>
    <property type="match status" value="1"/>
</dbReference>
<protein>
    <recommendedName>
        <fullName evidence="12">Histone-lysine N-methyltransferase</fullName>
        <ecNumber evidence="12">2.1.1.355</ecNumber>
    </recommendedName>
</protein>
<dbReference type="KEGG" id="pmrn:116942370"/>
<feature type="binding site" evidence="13">
    <location>
        <position position="236"/>
    </location>
    <ligand>
        <name>Zn(2+)</name>
        <dbReference type="ChEBI" id="CHEBI:29105"/>
        <label>2</label>
    </ligand>
</feature>
<feature type="binding site" evidence="13">
    <location>
        <position position="232"/>
    </location>
    <ligand>
        <name>Zn(2+)</name>
        <dbReference type="ChEBI" id="CHEBI:29105"/>
        <label>3</label>
    </ligand>
</feature>
<evidence type="ECO:0000256" key="9">
    <source>
        <dbReference type="ARBA" id="ARBA00022853"/>
    </source>
</evidence>
<feature type="binding site" evidence="13">
    <location>
        <position position="232"/>
    </location>
    <ligand>
        <name>Zn(2+)</name>
        <dbReference type="ChEBI" id="CHEBI:29105"/>
        <label>2</label>
    </ligand>
</feature>
<dbReference type="Proteomes" id="UP001318040">
    <property type="component" value="Chromosome 14"/>
</dbReference>
<dbReference type="Pfam" id="PF05033">
    <property type="entry name" value="Pre-SET"/>
    <property type="match status" value="1"/>
</dbReference>
<dbReference type="SMART" id="SM00317">
    <property type="entry name" value="SET"/>
    <property type="match status" value="1"/>
</dbReference>
<dbReference type="InterPro" id="IPR023780">
    <property type="entry name" value="Chromo_domain"/>
</dbReference>
<evidence type="ECO:0000256" key="2">
    <source>
        <dbReference type="ARBA" id="ARBA00004584"/>
    </source>
</evidence>
<dbReference type="PROSITE" id="PS50280">
    <property type="entry name" value="SET"/>
    <property type="match status" value="1"/>
</dbReference>
<feature type="binding site" evidence="13">
    <location>
        <position position="193"/>
    </location>
    <ligand>
        <name>Zn(2+)</name>
        <dbReference type="ChEBI" id="CHEBI:29105"/>
        <label>1</label>
    </ligand>
</feature>
<feature type="binding site" evidence="13">
    <location>
        <position position="196"/>
    </location>
    <ligand>
        <name>Zn(2+)</name>
        <dbReference type="ChEBI" id="CHEBI:29105"/>
        <label>1</label>
    </ligand>
</feature>
<feature type="binding site" evidence="13">
    <location>
        <position position="242"/>
    </location>
    <ligand>
        <name>Zn(2+)</name>
        <dbReference type="ChEBI" id="CHEBI:29105"/>
        <label>3</label>
    </ligand>
</feature>
<evidence type="ECO:0000256" key="1">
    <source>
        <dbReference type="ARBA" id="ARBA00004123"/>
    </source>
</evidence>
<dbReference type="SMART" id="SM00468">
    <property type="entry name" value="PreSET"/>
    <property type="match status" value="1"/>
</dbReference>
<feature type="binding site" evidence="13">
    <location>
        <position position="191"/>
    </location>
    <ligand>
        <name>Zn(2+)</name>
        <dbReference type="ChEBI" id="CHEBI:29105"/>
        <label>1</label>
    </ligand>
</feature>
<evidence type="ECO:0000256" key="14">
    <source>
        <dbReference type="SAM" id="MobiDB-lite"/>
    </source>
</evidence>
<gene>
    <name evidence="20" type="primary">SUV39H2</name>
</gene>
<dbReference type="PANTHER" id="PTHR46223">
    <property type="entry name" value="HISTONE-LYSINE N-METHYLTRANSFERASE SUV39H"/>
    <property type="match status" value="1"/>
</dbReference>
<feature type="binding site" evidence="13">
    <location>
        <position position="196"/>
    </location>
    <ligand>
        <name>Zn(2+)</name>
        <dbReference type="ChEBI" id="CHEBI:29105"/>
        <label>3</label>
    </ligand>
</feature>
<dbReference type="Pfam" id="PF00856">
    <property type="entry name" value="SET"/>
    <property type="match status" value="1"/>
</dbReference>
<keyword evidence="7 12" id="KW-0479">Metal-binding</keyword>
<feature type="domain" description="Pre-SET" evidence="17">
    <location>
        <begin position="189"/>
        <end position="250"/>
    </location>
</feature>
<dbReference type="AlphaFoldDB" id="A0AAJ7T2D5"/>
<dbReference type="CDD" id="cd18639">
    <property type="entry name" value="CD_SUV39H1_like"/>
    <property type="match status" value="1"/>
</dbReference>
<dbReference type="GO" id="GO:0140949">
    <property type="term" value="F:histone H3K9 trimethyltransferase activity"/>
    <property type="evidence" value="ECO:0007669"/>
    <property type="project" value="UniProtKB-EC"/>
</dbReference>
<feature type="compositionally biased region" description="Polar residues" evidence="14">
    <location>
        <begin position="390"/>
        <end position="410"/>
    </location>
</feature>
<dbReference type="Pfam" id="PF00385">
    <property type="entry name" value="Chromo"/>
    <property type="match status" value="1"/>
</dbReference>
<dbReference type="SUPFAM" id="SSF54160">
    <property type="entry name" value="Chromo domain-like"/>
    <property type="match status" value="1"/>
</dbReference>
<evidence type="ECO:0000259" key="18">
    <source>
        <dbReference type="PROSITE" id="PS50868"/>
    </source>
</evidence>
<dbReference type="GO" id="GO:0000775">
    <property type="term" value="C:chromosome, centromeric region"/>
    <property type="evidence" value="ECO:0007669"/>
    <property type="project" value="UniProtKB-SubCell"/>
</dbReference>
<keyword evidence="11" id="KW-0137">Centromere</keyword>
<keyword evidence="19" id="KW-1185">Reference proteome</keyword>
<dbReference type="InterPro" id="IPR046341">
    <property type="entry name" value="SET_dom_sf"/>
</dbReference>
<dbReference type="InterPro" id="IPR011381">
    <property type="entry name" value="H3-K9_MeTrfase_SUV39H1/2-like"/>
</dbReference>
<dbReference type="GO" id="GO:0032259">
    <property type="term" value="P:methylation"/>
    <property type="evidence" value="ECO:0007669"/>
    <property type="project" value="UniProtKB-KW"/>
</dbReference>
<name>A0AAJ7T2D5_PETMA</name>
<dbReference type="InterPro" id="IPR000953">
    <property type="entry name" value="Chromo/chromo_shadow_dom"/>
</dbReference>
<dbReference type="InterPro" id="IPR007728">
    <property type="entry name" value="Pre-SET_dom"/>
</dbReference>
<dbReference type="GO" id="GO:0005634">
    <property type="term" value="C:nucleus"/>
    <property type="evidence" value="ECO:0007669"/>
    <property type="project" value="UniProtKB-SubCell"/>
</dbReference>
<dbReference type="PIRSF" id="PIRSF009343">
    <property type="entry name" value="SUV39_SET"/>
    <property type="match status" value="1"/>
</dbReference>
<evidence type="ECO:0000259" key="15">
    <source>
        <dbReference type="PROSITE" id="PS50013"/>
    </source>
</evidence>
<feature type="domain" description="Post-SET" evidence="18">
    <location>
        <begin position="492"/>
        <end position="508"/>
    </location>
</feature>
<evidence type="ECO:0000256" key="8">
    <source>
        <dbReference type="ARBA" id="ARBA00022833"/>
    </source>
</evidence>
<dbReference type="InterPro" id="IPR003616">
    <property type="entry name" value="Post-SET_dom"/>
</dbReference>
<accession>A0AAJ7T2D5</accession>
<evidence type="ECO:0000256" key="10">
    <source>
        <dbReference type="ARBA" id="ARBA00023242"/>
    </source>
</evidence>
<comment type="similarity">
    <text evidence="12">Belongs to the class V-like SAM-binding methyltransferase superfamily. Histone-lysine methyltransferase family. Suvar3-9 subfamily.</text>
</comment>
<evidence type="ECO:0000256" key="3">
    <source>
        <dbReference type="ARBA" id="ARBA00022454"/>
    </source>
</evidence>
<dbReference type="SUPFAM" id="SSF82199">
    <property type="entry name" value="SET domain"/>
    <property type="match status" value="1"/>
</dbReference>
<feature type="binding site" evidence="13">
    <location>
        <position position="191"/>
    </location>
    <ligand>
        <name>Zn(2+)</name>
        <dbReference type="ChEBI" id="CHEBI:29105"/>
        <label>2</label>
    </ligand>
</feature>
<evidence type="ECO:0000259" key="17">
    <source>
        <dbReference type="PROSITE" id="PS50867"/>
    </source>
</evidence>
<evidence type="ECO:0000313" key="19">
    <source>
        <dbReference type="Proteomes" id="UP001318040"/>
    </source>
</evidence>
<dbReference type="PROSITE" id="PS50867">
    <property type="entry name" value="PRE_SET"/>
    <property type="match status" value="1"/>
</dbReference>
<evidence type="ECO:0000256" key="7">
    <source>
        <dbReference type="ARBA" id="ARBA00022723"/>
    </source>
</evidence>
<dbReference type="GO" id="GO:0008270">
    <property type="term" value="F:zinc ion binding"/>
    <property type="evidence" value="ECO:0007669"/>
    <property type="project" value="UniProtKB-UniRule"/>
</dbReference>
<evidence type="ECO:0000259" key="16">
    <source>
        <dbReference type="PROSITE" id="PS50280"/>
    </source>
</evidence>
<dbReference type="InterPro" id="IPR050973">
    <property type="entry name" value="H3K9_Histone-Lys_N-MTase"/>
</dbReference>
<dbReference type="PROSITE" id="PS51579">
    <property type="entry name" value="SAM_MT43_SUVAR39_3"/>
    <property type="match status" value="1"/>
</dbReference>
<sequence length="508" mass="57356">MELGPKRDIFVPCLVSLDRLSEICRQQKLKCADLDITRHNLNYYEVEYLCNYQKKEDMEFYLVKWKGYPESENSWLSRKDLKCKDLLNVFHKDMERESKRQRQVQIVNGKKPRRHIRKLHPTVAEYLKLKGQQRLLLAAWQKDLNRKKNHSALILVENDVDLEGPPASFIYINEYRPMDGVVMAKEPVVGCSCKDCFSERGNGCCPTINFTSFAYNNSGRVKVKPGTPIYECNSLCQCGPECKNRVVQKGIPFPLCIFRTDNGRGWGVKTMQKIKKNSFVMEYVGELIPSEEAERRGVIYDRAGTTYLFDLDFCKDDYTVDATFYGNISHFVNHSCEPNLQVYSTFINNHDFSQPRIAFFAMDDLAAGEELTFDYNIKEITEDMADAPNSPIQASPLSSHKCPDSSSRALHGQVTNGPVAIASYSIAPDSSGSVPNGSITNGQVLNSPISNGLVPNGLVKNDLISNSSSQNESCNKDTVLHTTVTTSPKQRARITCKCGASTCRKFLY</sequence>
<dbReference type="Gene3D" id="2.170.270.10">
    <property type="entry name" value="SET domain"/>
    <property type="match status" value="1"/>
</dbReference>
<proteinExistence type="inferred from homology"/>
<keyword evidence="5 12" id="KW-0808">Transferase</keyword>
<evidence type="ECO:0000256" key="13">
    <source>
        <dbReference type="PIRSR" id="PIRSR009343-2"/>
    </source>
</evidence>
<dbReference type="GeneID" id="116942370"/>
<dbReference type="PROSITE" id="PS50868">
    <property type="entry name" value="POST_SET"/>
    <property type="match status" value="1"/>
</dbReference>
<dbReference type="InterPro" id="IPR001214">
    <property type="entry name" value="SET_dom"/>
</dbReference>
<evidence type="ECO:0000256" key="11">
    <source>
        <dbReference type="ARBA" id="ARBA00023328"/>
    </source>
</evidence>
<organism evidence="19 20">
    <name type="scientific">Petromyzon marinus</name>
    <name type="common">Sea lamprey</name>
    <dbReference type="NCBI Taxonomy" id="7757"/>
    <lineage>
        <taxon>Eukaryota</taxon>
        <taxon>Metazoa</taxon>
        <taxon>Chordata</taxon>
        <taxon>Craniata</taxon>
        <taxon>Vertebrata</taxon>
        <taxon>Cyclostomata</taxon>
        <taxon>Hyperoartia</taxon>
        <taxon>Petromyzontiformes</taxon>
        <taxon>Petromyzontidae</taxon>
        <taxon>Petromyzon</taxon>
    </lineage>
</organism>
<dbReference type="InterPro" id="IPR016197">
    <property type="entry name" value="Chromo-like_dom_sf"/>
</dbReference>
<keyword evidence="9 12" id="KW-0156">Chromatin regulator</keyword>
<feature type="binding site" evidence="13">
    <location>
        <position position="238"/>
    </location>
    <ligand>
        <name>Zn(2+)</name>
        <dbReference type="ChEBI" id="CHEBI:29105"/>
        <label>3</label>
    </ligand>
</feature>
<keyword evidence="4 12" id="KW-0489">Methyltransferase</keyword>
<feature type="domain" description="Chromo" evidence="15">
    <location>
        <begin position="44"/>
        <end position="102"/>
    </location>
</feature>
<evidence type="ECO:0000256" key="4">
    <source>
        <dbReference type="ARBA" id="ARBA00022603"/>
    </source>
</evidence>
<feature type="region of interest" description="Disordered" evidence="14">
    <location>
        <begin position="386"/>
        <end position="410"/>
    </location>
</feature>
<comment type="catalytic activity">
    <reaction evidence="12">
        <text>L-lysyl(9)-[histone H3] + 3 S-adenosyl-L-methionine = N(6),N(6),N(6)-trimethyl-L-lysyl(9)-[histone H3] + 3 S-adenosyl-L-homocysteine + 3 H(+)</text>
        <dbReference type="Rhea" id="RHEA:60276"/>
        <dbReference type="Rhea" id="RHEA-COMP:15538"/>
        <dbReference type="Rhea" id="RHEA-COMP:15546"/>
        <dbReference type="ChEBI" id="CHEBI:15378"/>
        <dbReference type="ChEBI" id="CHEBI:29969"/>
        <dbReference type="ChEBI" id="CHEBI:57856"/>
        <dbReference type="ChEBI" id="CHEBI:59789"/>
        <dbReference type="ChEBI" id="CHEBI:61961"/>
        <dbReference type="EC" id="2.1.1.355"/>
    </reaction>
</comment>
<reference evidence="20" key="1">
    <citation type="submission" date="2025-08" db="UniProtKB">
        <authorList>
            <consortium name="RefSeq"/>
        </authorList>
    </citation>
    <scope>IDENTIFICATION</scope>
    <source>
        <tissue evidence="20">Sperm</tissue>
    </source>
</reference>
<keyword evidence="3" id="KW-0158">Chromosome</keyword>
<evidence type="ECO:0000256" key="5">
    <source>
        <dbReference type="ARBA" id="ARBA00022679"/>
    </source>
</evidence>
<dbReference type="SMART" id="SM00298">
    <property type="entry name" value="CHROMO"/>
    <property type="match status" value="1"/>
</dbReference>
<keyword evidence="6 12" id="KW-0949">S-adenosyl-L-methionine</keyword>
<feature type="binding site" evidence="13">
    <location>
        <position position="336"/>
    </location>
    <ligand>
        <name>Zn(2+)</name>
        <dbReference type="ChEBI" id="CHEBI:29105"/>
        <label>4</label>
    </ligand>
</feature>
<dbReference type="RefSeq" id="XP_032810071.1">
    <property type="nucleotide sequence ID" value="XM_032954180.1"/>
</dbReference>
<dbReference type="PANTHER" id="PTHR46223:SF4">
    <property type="entry name" value="HISTONE-LYSINE N-METHYLTRANSFERASE-RELATED"/>
    <property type="match status" value="1"/>
</dbReference>
<evidence type="ECO:0000313" key="20">
    <source>
        <dbReference type="RefSeq" id="XP_032810071.1"/>
    </source>
</evidence>
<dbReference type="CTD" id="79723"/>
<evidence type="ECO:0000256" key="12">
    <source>
        <dbReference type="PIRNR" id="PIRNR009343"/>
    </source>
</evidence>
<dbReference type="Gene3D" id="2.40.50.40">
    <property type="match status" value="1"/>
</dbReference>
<feature type="binding site" evidence="13">
    <location>
        <position position="205"/>
    </location>
    <ligand>
        <name>Zn(2+)</name>
        <dbReference type="ChEBI" id="CHEBI:29105"/>
        <label>2</label>
    </ligand>
</feature>
<feature type="domain" description="SET" evidence="16">
    <location>
        <begin position="253"/>
        <end position="376"/>
    </location>
</feature>
<dbReference type="EC" id="2.1.1.355" evidence="12"/>
<comment type="subcellular location">
    <subcellularLocation>
        <location evidence="2">Chromosome</location>
        <location evidence="2">Centromere</location>
    </subcellularLocation>
    <subcellularLocation>
        <location evidence="1 12">Nucleus</location>
    </subcellularLocation>
</comment>